<evidence type="ECO:0000313" key="2">
    <source>
        <dbReference type="Proteomes" id="UP000735302"/>
    </source>
</evidence>
<dbReference type="Proteomes" id="UP000735302">
    <property type="component" value="Unassembled WGS sequence"/>
</dbReference>
<sequence>MCSVVIRVPLLSAKRVSFRNLLGYSKCTCGHIPTNQKQTRITIFLFPTQVTQWQQTSLEELDLIEAMYASLMYGPRADVSKSNIVTCNRPTTYTVKGQFGVLDSI</sequence>
<dbReference type="EMBL" id="BLXT01000501">
    <property type="protein sequence ID" value="GFN77655.1"/>
    <property type="molecule type" value="Genomic_DNA"/>
</dbReference>
<dbReference type="AlphaFoldDB" id="A0AAV3Y384"/>
<name>A0AAV3Y384_9GAST</name>
<organism evidence="1 2">
    <name type="scientific">Plakobranchus ocellatus</name>
    <dbReference type="NCBI Taxonomy" id="259542"/>
    <lineage>
        <taxon>Eukaryota</taxon>
        <taxon>Metazoa</taxon>
        <taxon>Spiralia</taxon>
        <taxon>Lophotrochozoa</taxon>
        <taxon>Mollusca</taxon>
        <taxon>Gastropoda</taxon>
        <taxon>Heterobranchia</taxon>
        <taxon>Euthyneura</taxon>
        <taxon>Panpulmonata</taxon>
        <taxon>Sacoglossa</taxon>
        <taxon>Placobranchoidea</taxon>
        <taxon>Plakobranchidae</taxon>
        <taxon>Plakobranchus</taxon>
    </lineage>
</organism>
<protein>
    <submittedName>
        <fullName evidence="1">Uncharacterized protein</fullName>
    </submittedName>
</protein>
<reference evidence="1 2" key="1">
    <citation type="journal article" date="2021" name="Elife">
        <title>Chloroplast acquisition without the gene transfer in kleptoplastic sea slugs, Plakobranchus ocellatus.</title>
        <authorList>
            <person name="Maeda T."/>
            <person name="Takahashi S."/>
            <person name="Yoshida T."/>
            <person name="Shimamura S."/>
            <person name="Takaki Y."/>
            <person name="Nagai Y."/>
            <person name="Toyoda A."/>
            <person name="Suzuki Y."/>
            <person name="Arimoto A."/>
            <person name="Ishii H."/>
            <person name="Satoh N."/>
            <person name="Nishiyama T."/>
            <person name="Hasebe M."/>
            <person name="Maruyama T."/>
            <person name="Minagawa J."/>
            <person name="Obokata J."/>
            <person name="Shigenobu S."/>
        </authorList>
    </citation>
    <scope>NUCLEOTIDE SEQUENCE [LARGE SCALE GENOMIC DNA]</scope>
</reference>
<keyword evidence="2" id="KW-1185">Reference proteome</keyword>
<evidence type="ECO:0000313" key="1">
    <source>
        <dbReference type="EMBL" id="GFN77655.1"/>
    </source>
</evidence>
<comment type="caution">
    <text evidence="1">The sequence shown here is derived from an EMBL/GenBank/DDBJ whole genome shotgun (WGS) entry which is preliminary data.</text>
</comment>
<proteinExistence type="predicted"/>
<gene>
    <name evidence="1" type="ORF">PoB_000416100</name>
</gene>
<accession>A0AAV3Y384</accession>